<dbReference type="PROSITE" id="PS50089">
    <property type="entry name" value="ZF_RING_2"/>
    <property type="match status" value="1"/>
</dbReference>
<dbReference type="Pfam" id="PF00270">
    <property type="entry name" value="DEAD"/>
    <property type="match status" value="1"/>
</dbReference>
<evidence type="ECO:0000259" key="16">
    <source>
        <dbReference type="PROSITE" id="PS51873"/>
    </source>
</evidence>
<keyword evidence="10" id="KW-0067">ATP-binding</keyword>
<keyword evidence="9" id="KW-0862">Zinc</keyword>
<dbReference type="EMBL" id="GL732728">
    <property type="protein sequence ID" value="EFX65846.1"/>
    <property type="molecule type" value="Genomic_DNA"/>
</dbReference>
<dbReference type="HOGENOM" id="CLU_236861_0_0_1"/>
<evidence type="ECO:0000256" key="8">
    <source>
        <dbReference type="ARBA" id="ARBA00022806"/>
    </source>
</evidence>
<dbReference type="PROSITE" id="PS51873">
    <property type="entry name" value="TRIAD"/>
    <property type="match status" value="1"/>
</dbReference>
<evidence type="ECO:0000256" key="7">
    <source>
        <dbReference type="ARBA" id="ARBA00022801"/>
    </source>
</evidence>
<keyword evidence="1" id="KW-0808">Transferase</keyword>
<dbReference type="InParanoid" id="E9HQY5"/>
<evidence type="ECO:0000256" key="3">
    <source>
        <dbReference type="ARBA" id="ARBA00022737"/>
    </source>
</evidence>
<dbReference type="Gene3D" id="1.20.120.1080">
    <property type="match status" value="1"/>
</dbReference>
<feature type="domain" description="RING-type" evidence="16">
    <location>
        <begin position="1343"/>
        <end position="1562"/>
    </location>
</feature>
<dbReference type="SUPFAM" id="SSF52540">
    <property type="entry name" value="P-loop containing nucleoside triphosphate hydrolases"/>
    <property type="match status" value="1"/>
</dbReference>
<feature type="domain" description="RING-type" evidence="13">
    <location>
        <begin position="1347"/>
        <end position="1388"/>
    </location>
</feature>
<dbReference type="CDD" id="cd18791">
    <property type="entry name" value="SF2_C_RHA"/>
    <property type="match status" value="1"/>
</dbReference>
<dbReference type="SMART" id="SM00487">
    <property type="entry name" value="DEXDc"/>
    <property type="match status" value="1"/>
</dbReference>
<dbReference type="GO" id="GO:0005524">
    <property type="term" value="F:ATP binding"/>
    <property type="evidence" value="ECO:0007669"/>
    <property type="project" value="UniProtKB-KW"/>
</dbReference>
<dbReference type="Pfam" id="PF00097">
    <property type="entry name" value="zf-C3HC4"/>
    <property type="match status" value="1"/>
</dbReference>
<dbReference type="SMART" id="SM00847">
    <property type="entry name" value="HA2"/>
    <property type="match status" value="1"/>
</dbReference>
<dbReference type="SMART" id="SM00490">
    <property type="entry name" value="HELICc"/>
    <property type="match status" value="1"/>
</dbReference>
<dbReference type="Gene3D" id="3.40.50.300">
    <property type="entry name" value="P-loop containing nucleotide triphosphate hydrolases"/>
    <property type="match status" value="2"/>
</dbReference>
<dbReference type="PROSITE" id="PS00518">
    <property type="entry name" value="ZF_RING_1"/>
    <property type="match status" value="1"/>
</dbReference>
<keyword evidence="5 11" id="KW-0863">Zinc-finger</keyword>
<dbReference type="InterPro" id="IPR018957">
    <property type="entry name" value="Znf_C3HC4_RING-type"/>
</dbReference>
<dbReference type="InterPro" id="IPR007502">
    <property type="entry name" value="Helicase-assoc_dom"/>
</dbReference>
<evidence type="ECO:0000256" key="2">
    <source>
        <dbReference type="ARBA" id="ARBA00022723"/>
    </source>
</evidence>
<dbReference type="InterPro" id="IPR017907">
    <property type="entry name" value="Znf_RING_CS"/>
</dbReference>
<evidence type="ECO:0000256" key="12">
    <source>
        <dbReference type="SAM" id="MobiDB-lite"/>
    </source>
</evidence>
<evidence type="ECO:0000256" key="4">
    <source>
        <dbReference type="ARBA" id="ARBA00022741"/>
    </source>
</evidence>
<protein>
    <submittedName>
        <fullName evidence="17">Uncharacterized protein</fullName>
    </submittedName>
</protein>
<keyword evidence="6" id="KW-0833">Ubl conjugation pathway</keyword>
<organism evidence="17 18">
    <name type="scientific">Daphnia pulex</name>
    <name type="common">Water flea</name>
    <dbReference type="NCBI Taxonomy" id="6669"/>
    <lineage>
        <taxon>Eukaryota</taxon>
        <taxon>Metazoa</taxon>
        <taxon>Ecdysozoa</taxon>
        <taxon>Arthropoda</taxon>
        <taxon>Crustacea</taxon>
        <taxon>Branchiopoda</taxon>
        <taxon>Diplostraca</taxon>
        <taxon>Cladocera</taxon>
        <taxon>Anomopoda</taxon>
        <taxon>Daphniidae</taxon>
        <taxon>Daphnia</taxon>
    </lineage>
</organism>
<name>E9HQY5_DAPPU</name>
<keyword evidence="2" id="KW-0479">Metal-binding</keyword>
<dbReference type="GO" id="GO:0000184">
    <property type="term" value="P:nuclear-transcribed mRNA catabolic process, nonsense-mediated decay"/>
    <property type="evidence" value="ECO:0000318"/>
    <property type="project" value="GO_Central"/>
</dbReference>
<dbReference type="InterPro" id="IPR011545">
    <property type="entry name" value="DEAD/DEAH_box_helicase_dom"/>
</dbReference>
<evidence type="ECO:0000256" key="5">
    <source>
        <dbReference type="ARBA" id="ARBA00022771"/>
    </source>
</evidence>
<dbReference type="CDD" id="cd17917">
    <property type="entry name" value="DEXHc_RHA-like"/>
    <property type="match status" value="1"/>
</dbReference>
<dbReference type="GO" id="GO:0008270">
    <property type="term" value="F:zinc ion binding"/>
    <property type="evidence" value="ECO:0007669"/>
    <property type="project" value="UniProtKB-KW"/>
</dbReference>
<keyword evidence="4" id="KW-0547">Nucleotide-binding</keyword>
<evidence type="ECO:0000256" key="11">
    <source>
        <dbReference type="PROSITE-ProRule" id="PRU00175"/>
    </source>
</evidence>
<dbReference type="eggNOG" id="KOG0922">
    <property type="taxonomic scope" value="Eukaryota"/>
</dbReference>
<evidence type="ECO:0000259" key="14">
    <source>
        <dbReference type="PROSITE" id="PS51192"/>
    </source>
</evidence>
<sequence>MASAVADVNQLVIPCIFLDQCRCSAEEENPAITSIFLKHGKTYESSQYAGISNIQTVIQSTPMSEDQRNVKKDSETINKNASNPMNKTCGQNFSRTRCFNSIPIFSNRQDFENAVNNNQFVVVMGQTGSGKSTQLTQYLADMPQFERQFVICTQPRKIAAVTLAQRVAFEFAAGKESTESKKWVGCHVGGKNRLHLNNRIQYMTETVLLNQLTQDPFQNCAAVIVDEAHSRTITTDVLLGVLKRKIHLWPHLKVVVTSATIDTNLFSEYLGGCPVIDIPGRLFPVEVIYCPFDRDSGKVIEAVVKQATTICNEHQSGDILCFLSGQNEVEWATQKFSASIKPSASRAKKIVAYSLYGKQTPEEQQLVFQKTPNVQKVIFSTDIAETSITIDGVKFIVDSGLTKNLVFDSARNITSLKEMMISSASAEQRKGRAGRTGPGICYRMYGEDEYNSLAKYDKAEIFLRPLSITVTLLKAMRVDPIDFHWLEKPDSVALEAATEELSLLGALDHRQNLTPLGHLIGDLQIDPGIAHMIYYSCSKGLGKAATILAGLFSVTSMVFWRGGDDETRQASDEAKKKYFSDRGDIFSSYQVFTEWLTRKEADPSLKTAKAWCMQNYINNKAMNMALSTSHEIQLHLKRSASHIWKKTNQDRQATEEELQKLIAQAFVLNVAYQVNKNYVALRADTMTYVHPGSVFFRHKEPPQVIIYQSILRTSKTYALQITPIDMEWIRQENGALYALYEERATQVNIKETRVTPVSRGILRFILGPANRNVDELNQELDCLVHSDYDNDALVAWCKPHACNFVNSELSRKVESRKTELGMEIREDPVVGETRIVWGCGGEAKLLLFYGNYVGINVRNVLNSWNLSDVDIIVRQKLSQSTKDSFRNVFFLPKNSDQQNKTARIVFDDPYKAATALQELSAGGGLRGRLECSPALSNRPSVYKESEAWLTITFAIAASLNSSIIMYNSMEDANLTIRLGCLGFRPSKSKAPHNNLSNYNPTVEGGYFIKHANPFNVRMTYVLYANRLPPNFDEENVENELNRYGCPKPIYIKIIRGVELKFENPHYLPSTTTEETDLILDYAKNNELLPLSDKVMKTFVRKDSKRKTVTIRARYESMDQIEMIYISRLCASTLISQPVRLKAQIKTSLRLEKNLWEFRQKEIEEYVKNLKTKDVFCKFETRPTTHVWLHLEVPRAENIDDIRKKLDDFLQFRFYRNSEFQLFFTHYGQKQLAAFDANPGYVHLNAATKAIRIYGTETERKEISLKLDNLVETLKLLRIDVPLIVRKTSLNVVGKNLVKYRNPGLRDELRLLYNRLYATGTEDGIEKLKCDLKDHIIQPRGDIDIGDCGLCFSPLENPTFLQMCAHKYCSECIKHMLSQETVPYPIICPAADCGAKVCLKDIQAIAPASVVEKIAETAINAILLDPKSKDKYQSCFKTGCEQYIPIKDSKLEEKEQRVSGGDTVFCDQCNLHYCRTCCNTLKKPVERHRGVTCAANQLGDNKDVGFHRLYILDELCNLRCPRCRAVFVDFVGCCALYCPCKAGFCFFCLEDCGSDAHSHVRSCPKNTGQGVFISASQKNTVHRESRKRAIVQYLMRTCSDRGLRSLVLHSIERDLKDLEIIINPSEVNLAGFTPIADTSKHRQHILEEICTLRCPRCRTAFFDYEGCSALQCWNQQCKTHFCFFCLEDCVDDQRNHAHVVRCPKNVVPGQLYTPTDQIDMVNCKRRKEGIVKYLMSHCPDPTERQAVIDSVSINLKHLNIVTRPEDFTPPATRVPLRPFEYPRPVDYRPVPRVPPRHVEIDRPIDYRPIPQYVPQRPLVLERPVFPQVEPIRRAPMPQPAERPRQPKKDCVIL</sequence>
<evidence type="ECO:0000259" key="15">
    <source>
        <dbReference type="PROSITE" id="PS51194"/>
    </source>
</evidence>
<dbReference type="InterPro" id="IPR044066">
    <property type="entry name" value="TRIAD_supradom"/>
</dbReference>
<dbReference type="GO" id="GO:0003723">
    <property type="term" value="F:RNA binding"/>
    <property type="evidence" value="ECO:0000318"/>
    <property type="project" value="GO_Central"/>
</dbReference>
<dbReference type="PROSITE" id="PS51194">
    <property type="entry name" value="HELICASE_CTER"/>
    <property type="match status" value="1"/>
</dbReference>
<evidence type="ECO:0000256" key="1">
    <source>
        <dbReference type="ARBA" id="ARBA00022679"/>
    </source>
</evidence>
<keyword evidence="7" id="KW-0378">Hydrolase</keyword>
<dbReference type="PANTHER" id="PTHR18934:SF221">
    <property type="entry name" value="ATP-DEPENDENT RNA HELICASE DHX34-RELATED"/>
    <property type="match status" value="1"/>
</dbReference>
<evidence type="ECO:0000256" key="6">
    <source>
        <dbReference type="ARBA" id="ARBA00022786"/>
    </source>
</evidence>
<evidence type="ECO:0000313" key="17">
    <source>
        <dbReference type="EMBL" id="EFX65846.1"/>
    </source>
</evidence>
<dbReference type="STRING" id="6669.E9HQY5"/>
<dbReference type="InterPro" id="IPR014001">
    <property type="entry name" value="Helicase_ATP-bd"/>
</dbReference>
<dbReference type="Gene3D" id="3.30.40.10">
    <property type="entry name" value="Zinc/RING finger domain, C3HC4 (zinc finger)"/>
    <property type="match status" value="1"/>
</dbReference>
<dbReference type="SUPFAM" id="SSF57850">
    <property type="entry name" value="RING/U-box"/>
    <property type="match status" value="2"/>
</dbReference>
<dbReference type="KEGG" id="dpx:DAPPUDRAFT_332781"/>
<gene>
    <name evidence="17" type="ORF">DAPPUDRAFT_332781</name>
</gene>
<dbReference type="CDD" id="cd20335">
    <property type="entry name" value="BRcat_RBR"/>
    <property type="match status" value="1"/>
</dbReference>
<dbReference type="GO" id="GO:0016787">
    <property type="term" value="F:hydrolase activity"/>
    <property type="evidence" value="ECO:0007669"/>
    <property type="project" value="UniProtKB-KW"/>
</dbReference>
<reference evidence="17 18" key="1">
    <citation type="journal article" date="2011" name="Science">
        <title>The ecoresponsive genome of Daphnia pulex.</title>
        <authorList>
            <person name="Colbourne J.K."/>
            <person name="Pfrender M.E."/>
            <person name="Gilbert D."/>
            <person name="Thomas W.K."/>
            <person name="Tucker A."/>
            <person name="Oakley T.H."/>
            <person name="Tokishita S."/>
            <person name="Aerts A."/>
            <person name="Arnold G.J."/>
            <person name="Basu M.K."/>
            <person name="Bauer D.J."/>
            <person name="Caceres C.E."/>
            <person name="Carmel L."/>
            <person name="Casola C."/>
            <person name="Choi J.H."/>
            <person name="Detter J.C."/>
            <person name="Dong Q."/>
            <person name="Dusheyko S."/>
            <person name="Eads B.D."/>
            <person name="Frohlich T."/>
            <person name="Geiler-Samerotte K.A."/>
            <person name="Gerlach D."/>
            <person name="Hatcher P."/>
            <person name="Jogdeo S."/>
            <person name="Krijgsveld J."/>
            <person name="Kriventseva E.V."/>
            <person name="Kultz D."/>
            <person name="Laforsch C."/>
            <person name="Lindquist E."/>
            <person name="Lopez J."/>
            <person name="Manak J.R."/>
            <person name="Muller J."/>
            <person name="Pangilinan J."/>
            <person name="Patwardhan R.P."/>
            <person name="Pitluck S."/>
            <person name="Pritham E.J."/>
            <person name="Rechtsteiner A."/>
            <person name="Rho M."/>
            <person name="Rogozin I.B."/>
            <person name="Sakarya O."/>
            <person name="Salamov A."/>
            <person name="Schaack S."/>
            <person name="Shapiro H."/>
            <person name="Shiga Y."/>
            <person name="Skalitzky C."/>
            <person name="Smith Z."/>
            <person name="Souvorov A."/>
            <person name="Sung W."/>
            <person name="Tang Z."/>
            <person name="Tsuchiya D."/>
            <person name="Tu H."/>
            <person name="Vos H."/>
            <person name="Wang M."/>
            <person name="Wolf Y.I."/>
            <person name="Yamagata H."/>
            <person name="Yamada T."/>
            <person name="Ye Y."/>
            <person name="Shaw J.R."/>
            <person name="Andrews J."/>
            <person name="Crease T.J."/>
            <person name="Tang H."/>
            <person name="Lucas S.M."/>
            <person name="Robertson H.M."/>
            <person name="Bork P."/>
            <person name="Koonin E.V."/>
            <person name="Zdobnov E.M."/>
            <person name="Grigoriev I.V."/>
            <person name="Lynch M."/>
            <person name="Boore J.L."/>
        </authorList>
    </citation>
    <scope>NUCLEOTIDE SEQUENCE [LARGE SCALE GENOMIC DNA]</scope>
</reference>
<dbReference type="InterPro" id="IPR001650">
    <property type="entry name" value="Helicase_C-like"/>
</dbReference>
<dbReference type="InterPro" id="IPR027417">
    <property type="entry name" value="P-loop_NTPase"/>
</dbReference>
<keyword evidence="8" id="KW-0347">Helicase</keyword>
<dbReference type="InterPro" id="IPR013083">
    <property type="entry name" value="Znf_RING/FYVE/PHD"/>
</dbReference>
<evidence type="ECO:0000259" key="13">
    <source>
        <dbReference type="PROSITE" id="PS50089"/>
    </source>
</evidence>
<dbReference type="GO" id="GO:0004386">
    <property type="term" value="F:helicase activity"/>
    <property type="evidence" value="ECO:0000318"/>
    <property type="project" value="GO_Central"/>
</dbReference>
<dbReference type="Pfam" id="PF00271">
    <property type="entry name" value="Helicase_C"/>
    <property type="match status" value="1"/>
</dbReference>
<dbReference type="Pfam" id="PF07717">
    <property type="entry name" value="OB_NTP_bind"/>
    <property type="match status" value="1"/>
</dbReference>
<evidence type="ECO:0000313" key="18">
    <source>
        <dbReference type="Proteomes" id="UP000000305"/>
    </source>
</evidence>
<evidence type="ECO:0000256" key="9">
    <source>
        <dbReference type="ARBA" id="ARBA00022833"/>
    </source>
</evidence>
<dbReference type="PROSITE" id="PS51192">
    <property type="entry name" value="HELICASE_ATP_BIND_1"/>
    <property type="match status" value="1"/>
</dbReference>
<feature type="domain" description="Helicase ATP-binding" evidence="14">
    <location>
        <begin position="112"/>
        <end position="279"/>
    </location>
</feature>
<evidence type="ECO:0000256" key="10">
    <source>
        <dbReference type="ARBA" id="ARBA00022840"/>
    </source>
</evidence>
<keyword evidence="18" id="KW-1185">Reference proteome</keyword>
<dbReference type="FunFam" id="1.20.120.1750:FF:000104">
    <property type="entry name" value="Protein CBG09610"/>
    <property type="match status" value="1"/>
</dbReference>
<dbReference type="InterPro" id="IPR011709">
    <property type="entry name" value="DEAD-box_helicase_OB_fold"/>
</dbReference>
<feature type="region of interest" description="Disordered" evidence="12">
    <location>
        <begin position="1829"/>
        <end position="1852"/>
    </location>
</feature>
<feature type="compositionally biased region" description="Basic and acidic residues" evidence="12">
    <location>
        <begin position="1840"/>
        <end position="1852"/>
    </location>
</feature>
<dbReference type="OrthoDB" id="154395at2759"/>
<dbReference type="Gene3D" id="1.20.120.1750">
    <property type="match status" value="1"/>
</dbReference>
<accession>E9HQY5</accession>
<dbReference type="Proteomes" id="UP000000305">
    <property type="component" value="Unassembled WGS sequence"/>
</dbReference>
<keyword evidence="3" id="KW-0677">Repeat</keyword>
<feature type="domain" description="Helicase C-terminal" evidence="15">
    <location>
        <begin position="303"/>
        <end position="477"/>
    </location>
</feature>
<dbReference type="InterPro" id="IPR001841">
    <property type="entry name" value="Znf_RING"/>
</dbReference>
<dbReference type="PANTHER" id="PTHR18934">
    <property type="entry name" value="ATP-DEPENDENT RNA HELICASE"/>
    <property type="match status" value="1"/>
</dbReference>
<dbReference type="CDD" id="cd20336">
    <property type="entry name" value="Rcat_RBR"/>
    <property type="match status" value="1"/>
</dbReference>
<dbReference type="GO" id="GO:0016740">
    <property type="term" value="F:transferase activity"/>
    <property type="evidence" value="ECO:0007669"/>
    <property type="project" value="UniProtKB-KW"/>
</dbReference>
<proteinExistence type="predicted"/>
<dbReference type="OMA" id="VEICNKC"/>